<evidence type="ECO:0000256" key="2">
    <source>
        <dbReference type="ARBA" id="ARBA00022690"/>
    </source>
</evidence>
<evidence type="ECO:0000256" key="3">
    <source>
        <dbReference type="ARBA" id="ARBA00022900"/>
    </source>
</evidence>
<comment type="caution">
    <text evidence="4">The sequence shown here is derived from an EMBL/GenBank/DDBJ whole genome shotgun (WGS) entry which is preliminary data.</text>
</comment>
<accession>A0A9J5XY64</accession>
<dbReference type="PRINTS" id="PR00292">
    <property type="entry name" value="POTATOINHBTR"/>
</dbReference>
<gene>
    <name evidence="4" type="ORF">H5410_043659</name>
</gene>
<keyword evidence="5" id="KW-1185">Reference proteome</keyword>
<comment type="similarity">
    <text evidence="1">Belongs to the protease inhibitor I13 (potato type I serine protease inhibitor) family.</text>
</comment>
<dbReference type="OrthoDB" id="10013825at2759"/>
<evidence type="ECO:0000313" key="5">
    <source>
        <dbReference type="Proteomes" id="UP000824120"/>
    </source>
</evidence>
<organism evidence="4 5">
    <name type="scientific">Solanum commersonii</name>
    <name type="common">Commerson's wild potato</name>
    <name type="synonym">Commerson's nightshade</name>
    <dbReference type="NCBI Taxonomy" id="4109"/>
    <lineage>
        <taxon>Eukaryota</taxon>
        <taxon>Viridiplantae</taxon>
        <taxon>Streptophyta</taxon>
        <taxon>Embryophyta</taxon>
        <taxon>Tracheophyta</taxon>
        <taxon>Spermatophyta</taxon>
        <taxon>Magnoliopsida</taxon>
        <taxon>eudicotyledons</taxon>
        <taxon>Gunneridae</taxon>
        <taxon>Pentapetalae</taxon>
        <taxon>asterids</taxon>
        <taxon>lamiids</taxon>
        <taxon>Solanales</taxon>
        <taxon>Solanaceae</taxon>
        <taxon>Solanoideae</taxon>
        <taxon>Solaneae</taxon>
        <taxon>Solanum</taxon>
    </lineage>
</organism>
<dbReference type="SUPFAM" id="SSF54654">
    <property type="entry name" value="CI-2 family of serine protease inhibitors"/>
    <property type="match status" value="1"/>
</dbReference>
<dbReference type="InterPro" id="IPR000864">
    <property type="entry name" value="Prot_inh_pot1"/>
</dbReference>
<keyword evidence="2" id="KW-0646">Protease inhibitor</keyword>
<reference evidence="4 5" key="1">
    <citation type="submission" date="2020-09" db="EMBL/GenBank/DDBJ databases">
        <title>De no assembly of potato wild relative species, Solanum commersonii.</title>
        <authorList>
            <person name="Cho K."/>
        </authorList>
    </citation>
    <scope>NUCLEOTIDE SEQUENCE [LARGE SCALE GENOMIC DNA]</scope>
    <source>
        <strain evidence="4">LZ3.2</strain>
        <tissue evidence="4">Leaf</tissue>
    </source>
</reference>
<dbReference type="Gene3D" id="3.30.10.10">
    <property type="entry name" value="Trypsin Inhibitor V, subunit A"/>
    <property type="match status" value="1"/>
</dbReference>
<evidence type="ECO:0000256" key="1">
    <source>
        <dbReference type="ARBA" id="ARBA00008210"/>
    </source>
</evidence>
<evidence type="ECO:0000313" key="4">
    <source>
        <dbReference type="EMBL" id="KAG5593145.1"/>
    </source>
</evidence>
<dbReference type="GO" id="GO:0009611">
    <property type="term" value="P:response to wounding"/>
    <property type="evidence" value="ECO:0007669"/>
    <property type="project" value="InterPro"/>
</dbReference>
<name>A0A9J5XY64_SOLCO</name>
<dbReference type="Pfam" id="PF00280">
    <property type="entry name" value="potato_inhibit"/>
    <property type="match status" value="1"/>
</dbReference>
<dbReference type="EMBL" id="JACXVP010000008">
    <property type="protein sequence ID" value="KAG5593145.1"/>
    <property type="molecule type" value="Genomic_DNA"/>
</dbReference>
<dbReference type="PANTHER" id="PTHR33091:SF84">
    <property type="entry name" value="ETHYLENE-RESPONSIVE PROTEINASE INHIBITOR 1"/>
    <property type="match status" value="1"/>
</dbReference>
<keyword evidence="3" id="KW-0722">Serine protease inhibitor</keyword>
<sequence>MSQKSKLLNWSKAYSARVFGGLPYPEHCRTPPQSPVMHEPLLAPSKLHPVRPHICAIVVPLGASMTHVWPRSRRRPPPIGVNAPRRCFQSLTARDLEIEVSDGLNVLQLHDLSQSFCPGVTKERWPELLGTPAKFAKQIIQKENPKLTNVETLLNGSAFTEDLRCNRVRLFVNVLDFVVQIPKVG</sequence>
<dbReference type="GO" id="GO:0004867">
    <property type="term" value="F:serine-type endopeptidase inhibitor activity"/>
    <property type="evidence" value="ECO:0007669"/>
    <property type="project" value="UniProtKB-KW"/>
</dbReference>
<proteinExistence type="inferred from homology"/>
<dbReference type="InterPro" id="IPR036354">
    <property type="entry name" value="Prot_inh_pot1_sf"/>
</dbReference>
<dbReference type="PROSITE" id="PS00285">
    <property type="entry name" value="POTATO_INHIBITOR"/>
    <property type="match status" value="1"/>
</dbReference>
<protein>
    <submittedName>
        <fullName evidence="4">Uncharacterized protein</fullName>
    </submittedName>
</protein>
<dbReference type="PANTHER" id="PTHR33091">
    <property type="entry name" value="PROTEIN, PUTATIVE, EXPRESSED-RELATED"/>
    <property type="match status" value="1"/>
</dbReference>
<dbReference type="AlphaFoldDB" id="A0A9J5XY64"/>
<dbReference type="Proteomes" id="UP000824120">
    <property type="component" value="Chromosome 8"/>
</dbReference>